<dbReference type="AlphaFoldDB" id="A0A2Z7AHY8"/>
<dbReference type="Gene3D" id="3.40.850.10">
    <property type="entry name" value="Kinesin motor domain"/>
    <property type="match status" value="1"/>
</dbReference>
<dbReference type="GO" id="GO:0005524">
    <property type="term" value="F:ATP binding"/>
    <property type="evidence" value="ECO:0007669"/>
    <property type="project" value="UniProtKB-KW"/>
</dbReference>
<name>A0A2Z7AHY8_9LAMI</name>
<organism evidence="7 8">
    <name type="scientific">Dorcoceras hygrometricum</name>
    <dbReference type="NCBI Taxonomy" id="472368"/>
    <lineage>
        <taxon>Eukaryota</taxon>
        <taxon>Viridiplantae</taxon>
        <taxon>Streptophyta</taxon>
        <taxon>Embryophyta</taxon>
        <taxon>Tracheophyta</taxon>
        <taxon>Spermatophyta</taxon>
        <taxon>Magnoliopsida</taxon>
        <taxon>eudicotyledons</taxon>
        <taxon>Gunneridae</taxon>
        <taxon>Pentapetalae</taxon>
        <taxon>asterids</taxon>
        <taxon>lamiids</taxon>
        <taxon>Lamiales</taxon>
        <taxon>Gesneriaceae</taxon>
        <taxon>Didymocarpoideae</taxon>
        <taxon>Trichosporeae</taxon>
        <taxon>Loxocarpinae</taxon>
        <taxon>Dorcoceras</taxon>
    </lineage>
</organism>
<dbReference type="OrthoDB" id="3176171at2759"/>
<evidence type="ECO:0000313" key="8">
    <source>
        <dbReference type="Proteomes" id="UP000250235"/>
    </source>
</evidence>
<keyword evidence="5" id="KW-0505">Motor protein</keyword>
<keyword evidence="4 6" id="KW-0175">Coiled coil</keyword>
<dbReference type="GO" id="GO:0005874">
    <property type="term" value="C:microtubule"/>
    <property type="evidence" value="ECO:0007669"/>
    <property type="project" value="UniProtKB-KW"/>
</dbReference>
<evidence type="ECO:0000256" key="5">
    <source>
        <dbReference type="ARBA" id="ARBA00023175"/>
    </source>
</evidence>
<accession>A0A2Z7AHY8</accession>
<feature type="coiled-coil region" evidence="6">
    <location>
        <begin position="148"/>
        <end position="175"/>
    </location>
</feature>
<protein>
    <submittedName>
        <fullName evidence="7">Phragmoplast orienting kinesin-1</fullName>
    </submittedName>
</protein>
<keyword evidence="2" id="KW-0547">Nucleotide-binding</keyword>
<dbReference type="PANTHER" id="PTHR37739:SF18">
    <property type="entry name" value="KINESIN-LIKE PROTEIN KIN-12C"/>
    <property type="match status" value="1"/>
</dbReference>
<keyword evidence="1" id="KW-0493">Microtubule</keyword>
<evidence type="ECO:0000256" key="3">
    <source>
        <dbReference type="ARBA" id="ARBA00022840"/>
    </source>
</evidence>
<gene>
    <name evidence="7" type="ORF">F511_09669</name>
</gene>
<dbReference type="Proteomes" id="UP000250235">
    <property type="component" value="Unassembled WGS sequence"/>
</dbReference>
<dbReference type="InterPro" id="IPR044986">
    <property type="entry name" value="KIF15/KIN-12"/>
</dbReference>
<evidence type="ECO:0000256" key="1">
    <source>
        <dbReference type="ARBA" id="ARBA00022701"/>
    </source>
</evidence>
<dbReference type="PANTHER" id="PTHR37739">
    <property type="entry name" value="KINESIN-LIKE PROTEIN KIN-12D"/>
    <property type="match status" value="1"/>
</dbReference>
<dbReference type="InterPro" id="IPR036961">
    <property type="entry name" value="Kinesin_motor_dom_sf"/>
</dbReference>
<proteinExistence type="predicted"/>
<dbReference type="SUPFAM" id="SSF52540">
    <property type="entry name" value="P-loop containing nucleoside triphosphate hydrolases"/>
    <property type="match status" value="1"/>
</dbReference>
<dbReference type="EMBL" id="KV015578">
    <property type="protein sequence ID" value="KZV20692.1"/>
    <property type="molecule type" value="Genomic_DNA"/>
</dbReference>
<keyword evidence="3" id="KW-0067">ATP-binding</keyword>
<evidence type="ECO:0000256" key="2">
    <source>
        <dbReference type="ARBA" id="ARBA00022741"/>
    </source>
</evidence>
<evidence type="ECO:0000256" key="4">
    <source>
        <dbReference type="ARBA" id="ARBA00023054"/>
    </source>
</evidence>
<sequence length="259" mass="28810">MSGQLCLRSVLRGQLRLCGVLRGQLCIHGVMSGQLCLHGIISGQLCLRGVMSGQLRLRIILHGHLCLRGTLICEKSSFSSNGIPQSYEEGAANINKSLSTLGMDSLGGNSKTTIMADISPSTCSVYETLSTLISRTTWQAYSDNAKINEDASVDVIALQRQIQQLKDQLSFLMKHQHASLDLPDFSQDSEKSSLGYFPGRFVTFYETNLYGEHKIPRGGHRMMKNLEDTLTGVLHQKKLTEMEVKRLRAEIERMNLLVH</sequence>
<reference evidence="7 8" key="1">
    <citation type="journal article" date="2015" name="Proc. Natl. Acad. Sci. U.S.A.">
        <title>The resurrection genome of Boea hygrometrica: A blueprint for survival of dehydration.</title>
        <authorList>
            <person name="Xiao L."/>
            <person name="Yang G."/>
            <person name="Zhang L."/>
            <person name="Yang X."/>
            <person name="Zhao S."/>
            <person name="Ji Z."/>
            <person name="Zhou Q."/>
            <person name="Hu M."/>
            <person name="Wang Y."/>
            <person name="Chen M."/>
            <person name="Xu Y."/>
            <person name="Jin H."/>
            <person name="Xiao X."/>
            <person name="Hu G."/>
            <person name="Bao F."/>
            <person name="Hu Y."/>
            <person name="Wan P."/>
            <person name="Li L."/>
            <person name="Deng X."/>
            <person name="Kuang T."/>
            <person name="Xiang C."/>
            <person name="Zhu J.K."/>
            <person name="Oliver M.J."/>
            <person name="He Y."/>
        </authorList>
    </citation>
    <scope>NUCLEOTIDE SEQUENCE [LARGE SCALE GENOMIC DNA]</scope>
    <source>
        <strain evidence="8">cv. XS01</strain>
    </source>
</reference>
<evidence type="ECO:0000313" key="7">
    <source>
        <dbReference type="EMBL" id="KZV20692.1"/>
    </source>
</evidence>
<evidence type="ECO:0000256" key="6">
    <source>
        <dbReference type="SAM" id="Coils"/>
    </source>
</evidence>
<keyword evidence="8" id="KW-1185">Reference proteome</keyword>
<dbReference type="InterPro" id="IPR027417">
    <property type="entry name" value="P-loop_NTPase"/>
</dbReference>